<sequence>LFSSIVHEQDLPVLRKFAYLLSTLTGEAKEVLGGFQFREENYEVAVQWLKKKYSREEVAIEQLYRKVEEAYAKDATTAAQRKLLDDLSATMMQLTTKGQNVNHRKGASKARKAAVIKRVELEQIPRTLEEIISKQEYIERSRQAINKEENPTRRKTNHKKEGPSNMPGKKECIYCHRTNHESYQCRTVPFEERLLFLTRNKLCHNCGKLNHFAKECKGPSCFKCGKKHHPSTCKGRQQQGETRRHMDNGSKPQPSAINGRPRSPQARETTRARRENRPRTHPNRAMVNEIEEDERSEEESDPEEREEVCHVTGSHEGKKRTTLLTGMAKILGEEKDIDVPILLDTGSELSFIDTQLIKDLNLPVVGKSQLKIRTFGQTTVEEIQYPVTQVLLEDKLGKIHELRLYGSKTIASKVKRPILSEDDWLFIRERGLDLTEEEVEESQPRILLGCDLLWDFVNGLKVKLASGIYAISTLFGYMLSGSQSSQNSSTKEQVMCTSNLSEEAELWDTYWKMDSVGINEYPGPEKTEKQRCDEEVWRNFCDTTVKRSDGYYVRLPWKQQHEPLPDNYKIALARLRGTYNRYRGDSTMMEKYDEVFKDQVQKGILEEVSPEEMQTKNTVHYLSHQAVLTPSKTTTKIRIVFDASAHYSGKPSLNDVLHQGPLILPKLFSMMLRFRTGSIAIISDVEKAFLQVRLHKADKDATRCLWLRDIHRPPEGNNVVVYRFTRVTFGLNASPFLLSATIRFHLESEENTSLAKEINTNLYVDNLFLTAETVEEGLHKYKNSKGFSAS</sequence>
<keyword evidence="1" id="KW-0863">Zinc-finger</keyword>
<dbReference type="InterPro" id="IPR021109">
    <property type="entry name" value="Peptidase_aspartic_dom_sf"/>
</dbReference>
<dbReference type="Proteomes" id="UP000050761">
    <property type="component" value="Unassembled WGS sequence"/>
</dbReference>
<proteinExistence type="predicted"/>
<protein>
    <submittedName>
        <fullName evidence="5">CCHC-type domain-containing protein</fullName>
    </submittedName>
</protein>
<dbReference type="PANTHER" id="PTHR47331:SF1">
    <property type="entry name" value="GAG-LIKE PROTEIN"/>
    <property type="match status" value="1"/>
</dbReference>
<feature type="region of interest" description="Disordered" evidence="2">
    <location>
        <begin position="225"/>
        <end position="317"/>
    </location>
</feature>
<organism evidence="4 5">
    <name type="scientific">Heligmosomoides polygyrus</name>
    <name type="common">Parasitic roundworm</name>
    <dbReference type="NCBI Taxonomy" id="6339"/>
    <lineage>
        <taxon>Eukaryota</taxon>
        <taxon>Metazoa</taxon>
        <taxon>Ecdysozoa</taxon>
        <taxon>Nematoda</taxon>
        <taxon>Chromadorea</taxon>
        <taxon>Rhabditida</taxon>
        <taxon>Rhabditina</taxon>
        <taxon>Rhabditomorpha</taxon>
        <taxon>Strongyloidea</taxon>
        <taxon>Heligmosomidae</taxon>
        <taxon>Heligmosomoides</taxon>
    </lineage>
</organism>
<keyword evidence="4" id="KW-1185">Reference proteome</keyword>
<keyword evidence="1" id="KW-0862">Zinc</keyword>
<evidence type="ECO:0000256" key="1">
    <source>
        <dbReference type="PROSITE-ProRule" id="PRU00047"/>
    </source>
</evidence>
<dbReference type="SUPFAM" id="SSF56672">
    <property type="entry name" value="DNA/RNA polymerases"/>
    <property type="match status" value="1"/>
</dbReference>
<dbReference type="InterPro" id="IPR043128">
    <property type="entry name" value="Rev_trsase/Diguanyl_cyclase"/>
</dbReference>
<feature type="compositionally biased region" description="Acidic residues" evidence="2">
    <location>
        <begin position="289"/>
        <end position="306"/>
    </location>
</feature>
<reference evidence="5" key="1">
    <citation type="submission" date="2019-09" db="UniProtKB">
        <authorList>
            <consortium name="WormBaseParasite"/>
        </authorList>
    </citation>
    <scope>IDENTIFICATION</scope>
</reference>
<feature type="region of interest" description="Disordered" evidence="2">
    <location>
        <begin position="142"/>
        <end position="169"/>
    </location>
</feature>
<dbReference type="InterPro" id="IPR008737">
    <property type="entry name" value="DUF1758"/>
</dbReference>
<feature type="domain" description="CCHC-type" evidence="3">
    <location>
        <begin position="203"/>
        <end position="217"/>
    </location>
</feature>
<dbReference type="PANTHER" id="PTHR47331">
    <property type="entry name" value="PHD-TYPE DOMAIN-CONTAINING PROTEIN"/>
    <property type="match status" value="1"/>
</dbReference>
<evidence type="ECO:0000259" key="3">
    <source>
        <dbReference type="PROSITE" id="PS50158"/>
    </source>
</evidence>
<dbReference type="InterPro" id="IPR005312">
    <property type="entry name" value="DUF1759"/>
</dbReference>
<keyword evidence="1" id="KW-0479">Metal-binding</keyword>
<dbReference type="Pfam" id="PF03564">
    <property type="entry name" value="DUF1759"/>
    <property type="match status" value="1"/>
</dbReference>
<feature type="compositionally biased region" description="Basic and acidic residues" evidence="2">
    <location>
        <begin position="268"/>
        <end position="278"/>
    </location>
</feature>
<dbReference type="Gene3D" id="4.10.60.10">
    <property type="entry name" value="Zinc finger, CCHC-type"/>
    <property type="match status" value="1"/>
</dbReference>
<evidence type="ECO:0000313" key="4">
    <source>
        <dbReference type="Proteomes" id="UP000050761"/>
    </source>
</evidence>
<evidence type="ECO:0000313" key="5">
    <source>
        <dbReference type="WBParaSite" id="HPBE_0000309301-mRNA-1"/>
    </source>
</evidence>
<dbReference type="SUPFAM" id="SSF50630">
    <property type="entry name" value="Acid proteases"/>
    <property type="match status" value="1"/>
</dbReference>
<evidence type="ECO:0000256" key="2">
    <source>
        <dbReference type="SAM" id="MobiDB-lite"/>
    </source>
</evidence>
<dbReference type="Pfam" id="PF00098">
    <property type="entry name" value="zf-CCHC"/>
    <property type="match status" value="1"/>
</dbReference>
<accession>A0A183FAA1</accession>
<feature type="compositionally biased region" description="Basic and acidic residues" evidence="2">
    <location>
        <begin position="142"/>
        <end position="152"/>
    </location>
</feature>
<dbReference type="GO" id="GO:0003676">
    <property type="term" value="F:nucleic acid binding"/>
    <property type="evidence" value="ECO:0007669"/>
    <property type="project" value="InterPro"/>
</dbReference>
<dbReference type="Gene3D" id="3.30.70.270">
    <property type="match status" value="1"/>
</dbReference>
<feature type="compositionally biased region" description="Basic and acidic residues" evidence="2">
    <location>
        <begin position="307"/>
        <end position="316"/>
    </location>
</feature>
<dbReference type="Gene3D" id="3.10.10.10">
    <property type="entry name" value="HIV Type 1 Reverse Transcriptase, subunit A, domain 1"/>
    <property type="match status" value="1"/>
</dbReference>
<dbReference type="InterPro" id="IPR043502">
    <property type="entry name" value="DNA/RNA_pol_sf"/>
</dbReference>
<dbReference type="WBParaSite" id="HPBE_0000309301-mRNA-1">
    <property type="protein sequence ID" value="HPBE_0000309301-mRNA-1"/>
    <property type="gene ID" value="HPBE_0000309301"/>
</dbReference>
<dbReference type="PROSITE" id="PS50158">
    <property type="entry name" value="ZF_CCHC"/>
    <property type="match status" value="1"/>
</dbReference>
<name>A0A183FAA1_HELPZ</name>
<dbReference type="InterPro" id="IPR001878">
    <property type="entry name" value="Znf_CCHC"/>
</dbReference>
<dbReference type="GO" id="GO:0008270">
    <property type="term" value="F:zinc ion binding"/>
    <property type="evidence" value="ECO:0007669"/>
    <property type="project" value="UniProtKB-KW"/>
</dbReference>
<dbReference type="AlphaFoldDB" id="A0A183FAA1"/>
<dbReference type="SMART" id="SM00343">
    <property type="entry name" value="ZnF_C2HC"/>
    <property type="match status" value="2"/>
</dbReference>
<dbReference type="Pfam" id="PF05585">
    <property type="entry name" value="DUF1758"/>
    <property type="match status" value="1"/>
</dbReference>